<protein>
    <submittedName>
        <fullName evidence="5">Uncharacterized protein</fullName>
    </submittedName>
</protein>
<dbReference type="InterPro" id="IPR036770">
    <property type="entry name" value="Ankyrin_rpt-contain_sf"/>
</dbReference>
<feature type="repeat" description="ANK" evidence="3">
    <location>
        <begin position="93"/>
        <end position="125"/>
    </location>
</feature>
<keyword evidence="1" id="KW-0677">Repeat</keyword>
<dbReference type="InterPro" id="IPR002110">
    <property type="entry name" value="Ankyrin_rpt"/>
</dbReference>
<dbReference type="Proteomes" id="UP001295684">
    <property type="component" value="Unassembled WGS sequence"/>
</dbReference>
<proteinExistence type="predicted"/>
<feature type="coiled-coil region" evidence="4">
    <location>
        <begin position="262"/>
        <end position="296"/>
    </location>
</feature>
<feature type="repeat" description="ANK" evidence="3">
    <location>
        <begin position="126"/>
        <end position="158"/>
    </location>
</feature>
<evidence type="ECO:0000256" key="2">
    <source>
        <dbReference type="ARBA" id="ARBA00023043"/>
    </source>
</evidence>
<dbReference type="Pfam" id="PF12796">
    <property type="entry name" value="Ank_2"/>
    <property type="match status" value="2"/>
</dbReference>
<dbReference type="SMART" id="SM00248">
    <property type="entry name" value="ANK"/>
    <property type="match status" value="5"/>
</dbReference>
<dbReference type="PANTHER" id="PTHR24173:SF74">
    <property type="entry name" value="ANKYRIN REPEAT DOMAIN-CONTAINING PROTEIN 16"/>
    <property type="match status" value="1"/>
</dbReference>
<feature type="coiled-coil region" evidence="4">
    <location>
        <begin position="22"/>
        <end position="49"/>
    </location>
</feature>
<keyword evidence="2 3" id="KW-0040">ANK repeat</keyword>
<gene>
    <name evidence="5" type="ORF">ECRASSUSDP1_LOCUS18681</name>
</gene>
<evidence type="ECO:0000313" key="5">
    <source>
        <dbReference type="EMBL" id="CAI2377298.1"/>
    </source>
</evidence>
<evidence type="ECO:0000256" key="3">
    <source>
        <dbReference type="PROSITE-ProRule" id="PRU00023"/>
    </source>
</evidence>
<dbReference type="PROSITE" id="PS50088">
    <property type="entry name" value="ANK_REPEAT"/>
    <property type="match status" value="2"/>
</dbReference>
<keyword evidence="4" id="KW-0175">Coiled coil</keyword>
<reference evidence="5" key="1">
    <citation type="submission" date="2023-07" db="EMBL/GenBank/DDBJ databases">
        <authorList>
            <consortium name="AG Swart"/>
            <person name="Singh M."/>
            <person name="Singh A."/>
            <person name="Seah K."/>
            <person name="Emmerich C."/>
        </authorList>
    </citation>
    <scope>NUCLEOTIDE SEQUENCE</scope>
    <source>
        <strain evidence="5">DP1</strain>
    </source>
</reference>
<dbReference type="PANTHER" id="PTHR24173">
    <property type="entry name" value="ANKYRIN REPEAT CONTAINING"/>
    <property type="match status" value="1"/>
</dbReference>
<dbReference type="AlphaFoldDB" id="A0AAD1XR07"/>
<evidence type="ECO:0000313" key="6">
    <source>
        <dbReference type="Proteomes" id="UP001295684"/>
    </source>
</evidence>
<dbReference type="EMBL" id="CAMPGE010018929">
    <property type="protein sequence ID" value="CAI2377298.1"/>
    <property type="molecule type" value="Genomic_DNA"/>
</dbReference>
<evidence type="ECO:0000256" key="4">
    <source>
        <dbReference type="SAM" id="Coils"/>
    </source>
</evidence>
<keyword evidence="6" id="KW-1185">Reference proteome</keyword>
<sequence>MKPALFSDALKVEETLAKAKPITEYNQTIEELEQEHEEITSKLDCEAALREKGCFILDKKAGDLLLLASEHGLINVIKYLVQNKLTLKYKNYFGDTCLHYACKGSDPKMVLYLLEKGIDPNIQNKFLETPLFHAAEVGNLDVVHLLVRYGAELELTDKFGDTALHFAAREGCVEVIDYIVTKCPALLTVENQEGKNALAYALDNSQTSGAQVMKLKGCKVKYGKREDKILELAKKLMDESPNHKKSIFKHVPTKITIFGEKLNREKLEEERAKRRMNVYQAKMAKMKVEKDNEESKD</sequence>
<name>A0AAD1XR07_EUPCR</name>
<dbReference type="SUPFAM" id="SSF48403">
    <property type="entry name" value="Ankyrin repeat"/>
    <property type="match status" value="1"/>
</dbReference>
<evidence type="ECO:0000256" key="1">
    <source>
        <dbReference type="ARBA" id="ARBA00022737"/>
    </source>
</evidence>
<dbReference type="PROSITE" id="PS50297">
    <property type="entry name" value="ANK_REP_REGION"/>
    <property type="match status" value="2"/>
</dbReference>
<organism evidence="5 6">
    <name type="scientific">Euplotes crassus</name>
    <dbReference type="NCBI Taxonomy" id="5936"/>
    <lineage>
        <taxon>Eukaryota</taxon>
        <taxon>Sar</taxon>
        <taxon>Alveolata</taxon>
        <taxon>Ciliophora</taxon>
        <taxon>Intramacronucleata</taxon>
        <taxon>Spirotrichea</taxon>
        <taxon>Hypotrichia</taxon>
        <taxon>Euplotida</taxon>
        <taxon>Euplotidae</taxon>
        <taxon>Moneuplotes</taxon>
    </lineage>
</organism>
<comment type="caution">
    <text evidence="5">The sequence shown here is derived from an EMBL/GenBank/DDBJ whole genome shotgun (WGS) entry which is preliminary data.</text>
</comment>
<dbReference type="Gene3D" id="1.25.40.20">
    <property type="entry name" value="Ankyrin repeat-containing domain"/>
    <property type="match status" value="1"/>
</dbReference>
<accession>A0AAD1XR07</accession>